<comment type="subcellular location">
    <subcellularLocation>
        <location evidence="1">Secreted</location>
    </subcellularLocation>
</comment>
<proteinExistence type="inferred from homology"/>
<evidence type="ECO:0000256" key="3">
    <source>
        <dbReference type="ARBA" id="ARBA00022525"/>
    </source>
</evidence>
<feature type="signal peptide" evidence="5">
    <location>
        <begin position="1"/>
        <end position="17"/>
    </location>
</feature>
<evidence type="ECO:0000313" key="8">
    <source>
        <dbReference type="Proteomes" id="UP000807504"/>
    </source>
</evidence>
<dbReference type="GO" id="GO:0005615">
    <property type="term" value="C:extracellular space"/>
    <property type="evidence" value="ECO:0007669"/>
    <property type="project" value="TreeGrafter"/>
</dbReference>
<protein>
    <submittedName>
        <fullName evidence="7">Phospholipase A1 member A like protein</fullName>
    </submittedName>
</protein>
<sequence length="320" mass="36616">MFHWLCLAWMVTSSAEGLAVLQSAFVKKILQQDPAFCFRPLNTSLCNDKIFQDVFSNQTADIFDPSRKTLAFLFTPLSPRHPEFLHKCDYGLPNNTLFDPKLKTEIFIHGFLDGVCRSAWMREMKRELFKRGPYNVILVDWTWGNGPNYIDSAENTKLVGKQLAFLLQNIMERGHGKIIQSVVLGDINPLGHVDFYPNGGTQQDSCRPHIVKSFFSLDFLYATISLIPRICSHLHAVQYYKASINPSKCEFIGVECPDYESFLAGNCSSCQKNGQNCAIMGMNHEFYYRPSNSPLPLFRRFYLNTTHLHPYCDNSILNLE</sequence>
<comment type="similarity">
    <text evidence="2 4">Belongs to the AB hydrolase superfamily. Lipase family.</text>
</comment>
<evidence type="ECO:0000256" key="5">
    <source>
        <dbReference type="SAM" id="SignalP"/>
    </source>
</evidence>
<dbReference type="PANTHER" id="PTHR11610:SF173">
    <property type="entry name" value="LIPASE DOMAIN-CONTAINING PROTEIN-RELATED"/>
    <property type="match status" value="1"/>
</dbReference>
<dbReference type="InterPro" id="IPR013818">
    <property type="entry name" value="Lipase"/>
</dbReference>
<comment type="caution">
    <text evidence="7">The sequence shown here is derived from an EMBL/GenBank/DDBJ whole genome shotgun (WGS) entry which is preliminary data.</text>
</comment>
<dbReference type="GO" id="GO:0016298">
    <property type="term" value="F:lipase activity"/>
    <property type="evidence" value="ECO:0007669"/>
    <property type="project" value="InterPro"/>
</dbReference>
<gene>
    <name evidence="7" type="ORF">HNY73_004213</name>
</gene>
<feature type="domain" description="Lipase" evidence="6">
    <location>
        <begin position="181"/>
        <end position="311"/>
    </location>
</feature>
<dbReference type="Proteomes" id="UP000807504">
    <property type="component" value="Unassembled WGS sequence"/>
</dbReference>
<evidence type="ECO:0000256" key="4">
    <source>
        <dbReference type="RuleBase" id="RU004262"/>
    </source>
</evidence>
<reference evidence="7" key="1">
    <citation type="journal article" date="2020" name="bioRxiv">
        <title>Chromosome-level reference genome of the European wasp spider Argiope bruennichi: a resource for studies on range expansion and evolutionary adaptation.</title>
        <authorList>
            <person name="Sheffer M.M."/>
            <person name="Hoppe A."/>
            <person name="Krehenwinkel H."/>
            <person name="Uhl G."/>
            <person name="Kuss A.W."/>
            <person name="Jensen L."/>
            <person name="Jensen C."/>
            <person name="Gillespie R.G."/>
            <person name="Hoff K.J."/>
            <person name="Prost S."/>
        </authorList>
    </citation>
    <scope>NUCLEOTIDE SEQUENCE</scope>
</reference>
<dbReference type="Pfam" id="PF00151">
    <property type="entry name" value="Lipase"/>
    <property type="match status" value="2"/>
</dbReference>
<evidence type="ECO:0000256" key="2">
    <source>
        <dbReference type="ARBA" id="ARBA00010701"/>
    </source>
</evidence>
<dbReference type="AlphaFoldDB" id="A0A8T0FNJ0"/>
<name>A0A8T0FNJ0_ARGBR</name>
<evidence type="ECO:0000313" key="7">
    <source>
        <dbReference type="EMBL" id="KAF8792641.1"/>
    </source>
</evidence>
<accession>A0A8T0FNJ0</accession>
<dbReference type="InterPro" id="IPR029058">
    <property type="entry name" value="AB_hydrolase_fold"/>
</dbReference>
<organism evidence="7 8">
    <name type="scientific">Argiope bruennichi</name>
    <name type="common">Wasp spider</name>
    <name type="synonym">Aranea bruennichi</name>
    <dbReference type="NCBI Taxonomy" id="94029"/>
    <lineage>
        <taxon>Eukaryota</taxon>
        <taxon>Metazoa</taxon>
        <taxon>Ecdysozoa</taxon>
        <taxon>Arthropoda</taxon>
        <taxon>Chelicerata</taxon>
        <taxon>Arachnida</taxon>
        <taxon>Araneae</taxon>
        <taxon>Araneomorphae</taxon>
        <taxon>Entelegynae</taxon>
        <taxon>Araneoidea</taxon>
        <taxon>Araneidae</taxon>
        <taxon>Argiope</taxon>
    </lineage>
</organism>
<evidence type="ECO:0000259" key="6">
    <source>
        <dbReference type="Pfam" id="PF00151"/>
    </source>
</evidence>
<feature type="chain" id="PRO_5035878835" evidence="5">
    <location>
        <begin position="18"/>
        <end position="320"/>
    </location>
</feature>
<dbReference type="SUPFAM" id="SSF53474">
    <property type="entry name" value="alpha/beta-Hydrolases"/>
    <property type="match status" value="1"/>
</dbReference>
<reference evidence="7" key="2">
    <citation type="submission" date="2020-06" db="EMBL/GenBank/DDBJ databases">
        <authorList>
            <person name="Sheffer M."/>
        </authorList>
    </citation>
    <scope>NUCLEOTIDE SEQUENCE</scope>
</reference>
<evidence type="ECO:0000256" key="1">
    <source>
        <dbReference type="ARBA" id="ARBA00004613"/>
    </source>
</evidence>
<feature type="domain" description="Lipase" evidence="6">
    <location>
        <begin position="94"/>
        <end position="172"/>
    </location>
</feature>
<keyword evidence="5" id="KW-0732">Signal</keyword>
<keyword evidence="3" id="KW-0964">Secreted</keyword>
<dbReference type="InterPro" id="IPR000734">
    <property type="entry name" value="TAG_lipase"/>
</dbReference>
<dbReference type="PANTHER" id="PTHR11610">
    <property type="entry name" value="LIPASE"/>
    <property type="match status" value="1"/>
</dbReference>
<dbReference type="GO" id="GO:0016042">
    <property type="term" value="P:lipid catabolic process"/>
    <property type="evidence" value="ECO:0007669"/>
    <property type="project" value="TreeGrafter"/>
</dbReference>
<keyword evidence="8" id="KW-1185">Reference proteome</keyword>
<dbReference type="Gene3D" id="3.40.50.1820">
    <property type="entry name" value="alpha/beta hydrolase"/>
    <property type="match status" value="2"/>
</dbReference>
<dbReference type="EMBL" id="JABXBU010000003">
    <property type="protein sequence ID" value="KAF8792641.1"/>
    <property type="molecule type" value="Genomic_DNA"/>
</dbReference>